<dbReference type="Proteomes" id="UP000663193">
    <property type="component" value="Chromosome 16"/>
</dbReference>
<reference evidence="3" key="1">
    <citation type="journal article" date="2021" name="BMC Genomics">
        <title>Chromosome-level genome assembly and manually-curated proteome of model necrotroph Parastagonospora nodorum Sn15 reveals a genome-wide trove of candidate effector homologs, and redundancy of virulence-related functions within an accessory chromosome.</title>
        <authorList>
            <person name="Bertazzoni S."/>
            <person name="Jones D.A.B."/>
            <person name="Phan H.T."/>
            <person name="Tan K.-C."/>
            <person name="Hane J.K."/>
        </authorList>
    </citation>
    <scope>NUCLEOTIDE SEQUENCE [LARGE SCALE GENOMIC DNA]</scope>
    <source>
        <strain evidence="3">SN15 / ATCC MYA-4574 / FGSC 10173)</strain>
    </source>
</reference>
<dbReference type="AlphaFoldDB" id="A0A7U2FF16"/>
<name>A0A7U2FF16_PHANO</name>
<feature type="region of interest" description="Disordered" evidence="1">
    <location>
        <begin position="1"/>
        <end position="33"/>
    </location>
</feature>
<protein>
    <submittedName>
        <fullName evidence="2">Uncharacterized protein</fullName>
    </submittedName>
</protein>
<evidence type="ECO:0000256" key="1">
    <source>
        <dbReference type="SAM" id="MobiDB-lite"/>
    </source>
</evidence>
<dbReference type="VEuPathDB" id="FungiDB:JI435_420620"/>
<dbReference type="EMBL" id="CP069038">
    <property type="protein sequence ID" value="QRD04065.1"/>
    <property type="molecule type" value="Genomic_DNA"/>
</dbReference>
<feature type="compositionally biased region" description="Basic residues" evidence="1">
    <location>
        <begin position="17"/>
        <end position="32"/>
    </location>
</feature>
<sequence>MSCIRDTPPRDHGVPARWHRAASSRQPRRARTVVRLSTSRKVWGALRGLSSLWSSRLRGSSASCRTVFTTRLEGTGPQSRDPANDSALPCAASHWC</sequence>
<accession>A0A7U2FF16</accession>
<feature type="region of interest" description="Disordered" evidence="1">
    <location>
        <begin position="73"/>
        <end position="96"/>
    </location>
</feature>
<evidence type="ECO:0000313" key="3">
    <source>
        <dbReference type="Proteomes" id="UP000663193"/>
    </source>
</evidence>
<gene>
    <name evidence="2" type="ORF">JI435_420620</name>
</gene>
<proteinExistence type="predicted"/>
<organism evidence="2 3">
    <name type="scientific">Phaeosphaeria nodorum (strain SN15 / ATCC MYA-4574 / FGSC 10173)</name>
    <name type="common">Glume blotch fungus</name>
    <name type="synonym">Parastagonospora nodorum</name>
    <dbReference type="NCBI Taxonomy" id="321614"/>
    <lineage>
        <taxon>Eukaryota</taxon>
        <taxon>Fungi</taxon>
        <taxon>Dikarya</taxon>
        <taxon>Ascomycota</taxon>
        <taxon>Pezizomycotina</taxon>
        <taxon>Dothideomycetes</taxon>
        <taxon>Pleosporomycetidae</taxon>
        <taxon>Pleosporales</taxon>
        <taxon>Pleosporineae</taxon>
        <taxon>Phaeosphaeriaceae</taxon>
        <taxon>Parastagonospora</taxon>
    </lineage>
</organism>
<evidence type="ECO:0000313" key="2">
    <source>
        <dbReference type="EMBL" id="QRD04065.1"/>
    </source>
</evidence>
<keyword evidence="3" id="KW-1185">Reference proteome</keyword>